<feature type="domain" description="Cobalamin biosynthesis precorrin-8X methylmutase CobH/CbiC" evidence="5">
    <location>
        <begin position="17"/>
        <end position="220"/>
    </location>
</feature>
<dbReference type="PANTHER" id="PTHR43588">
    <property type="entry name" value="COBALT-PRECORRIN-8 METHYLMUTASE"/>
    <property type="match status" value="1"/>
</dbReference>
<dbReference type="EMBL" id="FPHG01000067">
    <property type="protein sequence ID" value="SFV64457.1"/>
    <property type="molecule type" value="Genomic_DNA"/>
</dbReference>
<sequence>MQNFKLKEPPLNIGDAISLKSFEMIQKEIVNYKGYSNFTDEEKAVVERLIHTTTCFEQVLDNIFFTSNAMLKLKSLLEQEAKLIVDTNMIRSGLSKFYLDKYNNEVICYVNEPEVFEMAKENNTTRSYAGVELAIKKYSDKKMILACGNAPTFIYATVNTLIKENVDLNNVMLLLFPVGFVNVVESKEYGKDFLEKFGVDGIILEGRYGASTMVVATLHAGYRLIRDYDTEFGKYNGK</sequence>
<dbReference type="InterPro" id="IPR003722">
    <property type="entry name" value="Cbl_synth_CobH/CbiC"/>
</dbReference>
<evidence type="ECO:0000256" key="3">
    <source>
        <dbReference type="ARBA" id="ARBA00022573"/>
    </source>
</evidence>
<gene>
    <name evidence="6" type="ORF">MNB_SV-9-54</name>
</gene>
<proteinExistence type="inferred from homology"/>
<evidence type="ECO:0000259" key="5">
    <source>
        <dbReference type="Pfam" id="PF02570"/>
    </source>
</evidence>
<dbReference type="SUPFAM" id="SSF63965">
    <property type="entry name" value="Precorrin-8X methylmutase CbiC/CobH"/>
    <property type="match status" value="1"/>
</dbReference>
<dbReference type="InterPro" id="IPR036588">
    <property type="entry name" value="CobH/CbiC_sf"/>
</dbReference>
<dbReference type="GO" id="GO:0009236">
    <property type="term" value="P:cobalamin biosynthetic process"/>
    <property type="evidence" value="ECO:0007669"/>
    <property type="project" value="UniProtKB-UniPathway"/>
</dbReference>
<evidence type="ECO:0000256" key="2">
    <source>
        <dbReference type="ARBA" id="ARBA00009774"/>
    </source>
</evidence>
<comment type="pathway">
    <text evidence="1">Cofactor biosynthesis; adenosylcobalamin biosynthesis.</text>
</comment>
<organism evidence="6">
    <name type="scientific">hydrothermal vent metagenome</name>
    <dbReference type="NCBI Taxonomy" id="652676"/>
    <lineage>
        <taxon>unclassified sequences</taxon>
        <taxon>metagenomes</taxon>
        <taxon>ecological metagenomes</taxon>
    </lineage>
</organism>
<protein>
    <submittedName>
        <fullName evidence="6">Cobalt-precorrin-8x methylmutase</fullName>
        <ecNumber evidence="6">5.4.99.61</ecNumber>
    </submittedName>
</protein>
<evidence type="ECO:0000313" key="6">
    <source>
        <dbReference type="EMBL" id="SFV64457.1"/>
    </source>
</evidence>
<evidence type="ECO:0000256" key="4">
    <source>
        <dbReference type="ARBA" id="ARBA00023235"/>
    </source>
</evidence>
<evidence type="ECO:0000256" key="1">
    <source>
        <dbReference type="ARBA" id="ARBA00004953"/>
    </source>
</evidence>
<dbReference type="Pfam" id="PF02570">
    <property type="entry name" value="CbiC"/>
    <property type="match status" value="1"/>
</dbReference>
<dbReference type="Gene3D" id="3.40.50.10230">
    <property type="entry name" value="Cobalamin biosynthesis CobH/CbiC, precorrin-8X methylmutase"/>
    <property type="match status" value="1"/>
</dbReference>
<keyword evidence="3" id="KW-0169">Cobalamin biosynthesis</keyword>
<dbReference type="PANTHER" id="PTHR43588:SF1">
    <property type="entry name" value="COBALT-PRECORRIN-8 METHYLMUTASE"/>
    <property type="match status" value="1"/>
</dbReference>
<dbReference type="EC" id="5.4.99.61" evidence="6"/>
<name>A0A1W1CFF3_9ZZZZ</name>
<reference evidence="6" key="1">
    <citation type="submission" date="2016-10" db="EMBL/GenBank/DDBJ databases">
        <authorList>
            <person name="de Groot N.N."/>
        </authorList>
    </citation>
    <scope>NUCLEOTIDE SEQUENCE</scope>
</reference>
<dbReference type="GO" id="GO:0016993">
    <property type="term" value="F:precorrin-8X methylmutase activity"/>
    <property type="evidence" value="ECO:0007669"/>
    <property type="project" value="UniProtKB-EC"/>
</dbReference>
<comment type="similarity">
    <text evidence="2">Belongs to the CobH/CbiC family.</text>
</comment>
<dbReference type="AlphaFoldDB" id="A0A1W1CFF3"/>
<keyword evidence="4 6" id="KW-0413">Isomerase</keyword>
<dbReference type="UniPathway" id="UPA00148"/>
<accession>A0A1W1CFF3</accession>